<dbReference type="EMBL" id="BOOF01000003">
    <property type="protein sequence ID" value="GIH60066.1"/>
    <property type="molecule type" value="Genomic_DNA"/>
</dbReference>
<reference evidence="1 2" key="1">
    <citation type="submission" date="2021-01" db="EMBL/GenBank/DDBJ databases">
        <title>Whole genome shotgun sequence of Microbispora siamensis NBRC 104113.</title>
        <authorList>
            <person name="Komaki H."/>
            <person name="Tamura T."/>
        </authorList>
    </citation>
    <scope>NUCLEOTIDE SEQUENCE [LARGE SCALE GENOMIC DNA]</scope>
    <source>
        <strain evidence="1 2">NBRC 104113</strain>
    </source>
</reference>
<comment type="caution">
    <text evidence="1">The sequence shown here is derived from an EMBL/GenBank/DDBJ whole genome shotgun (WGS) entry which is preliminary data.</text>
</comment>
<dbReference type="RefSeq" id="WP_204047157.1">
    <property type="nucleotide sequence ID" value="NZ_BOOF01000003.1"/>
</dbReference>
<organism evidence="1 2">
    <name type="scientific">Microbispora siamensis</name>
    <dbReference type="NCBI Taxonomy" id="564413"/>
    <lineage>
        <taxon>Bacteria</taxon>
        <taxon>Bacillati</taxon>
        <taxon>Actinomycetota</taxon>
        <taxon>Actinomycetes</taxon>
        <taxon>Streptosporangiales</taxon>
        <taxon>Streptosporangiaceae</taxon>
        <taxon>Microbispora</taxon>
    </lineage>
</organism>
<protein>
    <submittedName>
        <fullName evidence="1">Uncharacterized protein</fullName>
    </submittedName>
</protein>
<sequence>MVYQLTMRRSAPWSAPTSPVDGIRVLALLPRRWQKDLSQVAGEIVIRISAGEEATSEDVHAEVERALASSEVSHLELVACRPLAAGSPK</sequence>
<dbReference type="Proteomes" id="UP000660454">
    <property type="component" value="Unassembled WGS sequence"/>
</dbReference>
<name>A0ABQ4GF75_9ACTN</name>
<accession>A0ABQ4GF75</accession>
<gene>
    <name evidence="1" type="ORF">Msi02_08830</name>
</gene>
<keyword evidence="2" id="KW-1185">Reference proteome</keyword>
<evidence type="ECO:0000313" key="2">
    <source>
        <dbReference type="Proteomes" id="UP000660454"/>
    </source>
</evidence>
<evidence type="ECO:0000313" key="1">
    <source>
        <dbReference type="EMBL" id="GIH60066.1"/>
    </source>
</evidence>
<proteinExistence type="predicted"/>